<feature type="transmembrane region" description="Helical" evidence="6">
    <location>
        <begin position="21"/>
        <end position="43"/>
    </location>
</feature>
<evidence type="ECO:0000256" key="2">
    <source>
        <dbReference type="ARBA" id="ARBA00022448"/>
    </source>
</evidence>
<dbReference type="EMBL" id="JBFTEZ010000002">
    <property type="protein sequence ID" value="MEX6464407.1"/>
    <property type="molecule type" value="Genomic_DNA"/>
</dbReference>
<dbReference type="Proteomes" id="UP001560293">
    <property type="component" value="Unassembled WGS sequence"/>
</dbReference>
<evidence type="ECO:0000256" key="4">
    <source>
        <dbReference type="ARBA" id="ARBA00022989"/>
    </source>
</evidence>
<feature type="transmembrane region" description="Helical" evidence="6">
    <location>
        <begin position="385"/>
        <end position="404"/>
    </location>
</feature>
<feature type="transmembrane region" description="Helical" evidence="6">
    <location>
        <begin position="319"/>
        <end position="339"/>
    </location>
</feature>
<feature type="transmembrane region" description="Helical" evidence="6">
    <location>
        <begin position="178"/>
        <end position="200"/>
    </location>
</feature>
<feature type="transmembrane region" description="Helical" evidence="6">
    <location>
        <begin position="351"/>
        <end position="373"/>
    </location>
</feature>
<organism evidence="8 9">
    <name type="scientific">Dietzia cinnamea</name>
    <dbReference type="NCBI Taxonomy" id="321318"/>
    <lineage>
        <taxon>Bacteria</taxon>
        <taxon>Bacillati</taxon>
        <taxon>Actinomycetota</taxon>
        <taxon>Actinomycetes</taxon>
        <taxon>Mycobacteriales</taxon>
        <taxon>Dietziaceae</taxon>
        <taxon>Dietzia</taxon>
    </lineage>
</organism>
<keyword evidence="9" id="KW-1185">Reference proteome</keyword>
<feature type="transmembrane region" description="Helical" evidence="6">
    <location>
        <begin position="262"/>
        <end position="283"/>
    </location>
</feature>
<feature type="transmembrane region" description="Helical" evidence="6">
    <location>
        <begin position="55"/>
        <end position="79"/>
    </location>
</feature>
<dbReference type="InterPro" id="IPR011701">
    <property type="entry name" value="MFS"/>
</dbReference>
<feature type="transmembrane region" description="Helical" evidence="6">
    <location>
        <begin position="295"/>
        <end position="313"/>
    </location>
</feature>
<sequence>MVDAASPRDHRRRTPDRGDRPRGGLLALCVSQTTSWGVLFYSLPAALTPLSRDTGWSHTAVTGALSLGLVASALVGIRVGRILDRRGPRRVMTLGGVVGVLALLLVAWSPTLWAFYAAWVVAGFAQAAILYTPAFAVITRWYGPMRVRPLLVLTLVAGFSSTIFAPLTAFLVEHLGWRSTYLVLAGILAAVTVPLHAIFLNAHWSDAPVEHSVDGAADARSAVREVARSPRFLALQLAMTVATFTLFAVTINLIQLLLERGVAYATAALAFGLVGAGQALGRLGYPQLGRVTTPAIRTAVIFGAGAAGLWALAVVPGPAWALVALAVLVGAARGAHTLLQATAVSDRWGTANFGALNGIFSAPMTAVTALAPVSGPALAGLLGGYPAMTMAMAALLTAAVAVSLRT</sequence>
<evidence type="ECO:0000256" key="6">
    <source>
        <dbReference type="SAM" id="Phobius"/>
    </source>
</evidence>
<name>A0ABV3YIS7_9ACTN</name>
<dbReference type="SUPFAM" id="SSF103473">
    <property type="entry name" value="MFS general substrate transporter"/>
    <property type="match status" value="1"/>
</dbReference>
<keyword evidence="3 6" id="KW-0812">Transmembrane</keyword>
<comment type="caution">
    <text evidence="8">The sequence shown here is derived from an EMBL/GenBank/DDBJ whole genome shotgun (WGS) entry which is preliminary data.</text>
</comment>
<protein>
    <submittedName>
        <fullName evidence="8">MFS transporter</fullName>
    </submittedName>
</protein>
<comment type="subcellular location">
    <subcellularLocation>
        <location evidence="1">Cell membrane</location>
        <topology evidence="1">Multi-pass membrane protein</topology>
    </subcellularLocation>
</comment>
<feature type="transmembrane region" description="Helical" evidence="6">
    <location>
        <begin position="150"/>
        <end position="172"/>
    </location>
</feature>
<dbReference type="PANTHER" id="PTHR43385">
    <property type="entry name" value="RIBOFLAVIN TRANSPORTER RIBJ"/>
    <property type="match status" value="1"/>
</dbReference>
<keyword evidence="5 6" id="KW-0472">Membrane</keyword>
<keyword evidence="2" id="KW-0813">Transport</keyword>
<dbReference type="Gene3D" id="1.20.1250.20">
    <property type="entry name" value="MFS general substrate transporter like domains"/>
    <property type="match status" value="1"/>
</dbReference>
<feature type="transmembrane region" description="Helical" evidence="6">
    <location>
        <begin position="114"/>
        <end position="138"/>
    </location>
</feature>
<reference evidence="9" key="1">
    <citation type="submission" date="2024-07" db="EMBL/GenBank/DDBJ databases">
        <title>Pseudomonas strain that inhibits Aeromonas fish pathogens.</title>
        <authorList>
            <person name="Wildschutte H."/>
        </authorList>
    </citation>
    <scope>NUCLEOTIDE SEQUENCE [LARGE SCALE GENOMIC DNA]</scope>
    <source>
        <strain evidence="9">n60</strain>
    </source>
</reference>
<feature type="transmembrane region" description="Helical" evidence="6">
    <location>
        <begin position="232"/>
        <end position="256"/>
    </location>
</feature>
<dbReference type="PROSITE" id="PS50850">
    <property type="entry name" value="MFS"/>
    <property type="match status" value="1"/>
</dbReference>
<feature type="transmembrane region" description="Helical" evidence="6">
    <location>
        <begin position="91"/>
        <end position="108"/>
    </location>
</feature>
<dbReference type="InterPro" id="IPR020846">
    <property type="entry name" value="MFS_dom"/>
</dbReference>
<keyword evidence="4 6" id="KW-1133">Transmembrane helix</keyword>
<proteinExistence type="predicted"/>
<dbReference type="InterPro" id="IPR036259">
    <property type="entry name" value="MFS_trans_sf"/>
</dbReference>
<dbReference type="CDD" id="cd17355">
    <property type="entry name" value="MFS_YcxA_like"/>
    <property type="match status" value="1"/>
</dbReference>
<evidence type="ECO:0000256" key="5">
    <source>
        <dbReference type="ARBA" id="ARBA00023136"/>
    </source>
</evidence>
<feature type="domain" description="Major facilitator superfamily (MFS) profile" evidence="7">
    <location>
        <begin position="1"/>
        <end position="406"/>
    </location>
</feature>
<dbReference type="PANTHER" id="PTHR43385:SF1">
    <property type="entry name" value="RIBOFLAVIN TRANSPORTER RIBJ"/>
    <property type="match status" value="1"/>
</dbReference>
<evidence type="ECO:0000259" key="7">
    <source>
        <dbReference type="PROSITE" id="PS50850"/>
    </source>
</evidence>
<gene>
    <name evidence="8" type="ORF">AB6N35_08635</name>
</gene>
<dbReference type="Pfam" id="PF07690">
    <property type="entry name" value="MFS_1"/>
    <property type="match status" value="1"/>
</dbReference>
<dbReference type="InterPro" id="IPR052983">
    <property type="entry name" value="MFS_Riboflavin_Transporter"/>
</dbReference>
<dbReference type="RefSeq" id="WP_369141520.1">
    <property type="nucleotide sequence ID" value="NZ_JBFTEZ010000002.1"/>
</dbReference>
<evidence type="ECO:0000313" key="9">
    <source>
        <dbReference type="Proteomes" id="UP001560293"/>
    </source>
</evidence>
<evidence type="ECO:0000256" key="1">
    <source>
        <dbReference type="ARBA" id="ARBA00004651"/>
    </source>
</evidence>
<evidence type="ECO:0000256" key="3">
    <source>
        <dbReference type="ARBA" id="ARBA00022692"/>
    </source>
</evidence>
<evidence type="ECO:0000313" key="8">
    <source>
        <dbReference type="EMBL" id="MEX6464407.1"/>
    </source>
</evidence>
<accession>A0ABV3YIS7</accession>